<accession>A0A8J8NGT0</accession>
<keyword evidence="3" id="KW-1185">Reference proteome</keyword>
<evidence type="ECO:0000256" key="1">
    <source>
        <dbReference type="SAM" id="MobiDB-lite"/>
    </source>
</evidence>
<feature type="compositionally biased region" description="Polar residues" evidence="1">
    <location>
        <begin position="72"/>
        <end position="93"/>
    </location>
</feature>
<dbReference type="EMBL" id="RRYP01016644">
    <property type="protein sequence ID" value="TNV74783.1"/>
    <property type="molecule type" value="Genomic_DNA"/>
</dbReference>
<organism evidence="2 3">
    <name type="scientific">Halteria grandinella</name>
    <dbReference type="NCBI Taxonomy" id="5974"/>
    <lineage>
        <taxon>Eukaryota</taxon>
        <taxon>Sar</taxon>
        <taxon>Alveolata</taxon>
        <taxon>Ciliophora</taxon>
        <taxon>Intramacronucleata</taxon>
        <taxon>Spirotrichea</taxon>
        <taxon>Stichotrichia</taxon>
        <taxon>Sporadotrichida</taxon>
        <taxon>Halteriidae</taxon>
        <taxon>Halteria</taxon>
    </lineage>
</organism>
<proteinExistence type="predicted"/>
<dbReference type="Proteomes" id="UP000785679">
    <property type="component" value="Unassembled WGS sequence"/>
</dbReference>
<protein>
    <submittedName>
        <fullName evidence="2">Uncharacterized protein</fullName>
    </submittedName>
</protein>
<sequence length="307" mass="34009">MSDLIILNQFSMQNTKQNQQQATGGTSNRQSSTSSANPMSGLVRTSSSRMQNLLGRTSSDSAKPKLTGDTPALSQLSSEKMQQNSAKQSTLSFKNRAIGFQKPEEDKVEQKPIYKPPKRDIPGALNPKPTGSANLQSKFNSATVSSFVSQKPLILGNSIVKTSATQLQKSAFANKKKLAGDDQSASIEIEYSDDIHLLVKDKLISPSGKSDSSDRQLLFGSKHPLLTAEPILEIEHHVEINDDDELMVSLLFEYLPWAYFIGFYSLRAFSDSLTLIFNFICNHYVLQLTFPQHEDTLIEYLTSTLSH</sequence>
<comment type="caution">
    <text evidence="2">The sequence shown here is derived from an EMBL/GenBank/DDBJ whole genome shotgun (WGS) entry which is preliminary data.</text>
</comment>
<reference evidence="2" key="1">
    <citation type="submission" date="2019-06" db="EMBL/GenBank/DDBJ databases">
        <authorList>
            <person name="Zheng W."/>
        </authorList>
    </citation>
    <scope>NUCLEOTIDE SEQUENCE</scope>
    <source>
        <strain evidence="2">QDHG01</strain>
    </source>
</reference>
<feature type="compositionally biased region" description="Basic and acidic residues" evidence="1">
    <location>
        <begin position="102"/>
        <end position="121"/>
    </location>
</feature>
<gene>
    <name evidence="2" type="ORF">FGO68_gene15978</name>
</gene>
<feature type="region of interest" description="Disordered" evidence="1">
    <location>
        <begin position="12"/>
        <end position="125"/>
    </location>
</feature>
<name>A0A8J8NGT0_HALGN</name>
<feature type="compositionally biased region" description="Polar residues" evidence="1">
    <location>
        <begin position="12"/>
        <end position="61"/>
    </location>
</feature>
<evidence type="ECO:0000313" key="3">
    <source>
        <dbReference type="Proteomes" id="UP000785679"/>
    </source>
</evidence>
<dbReference type="AlphaFoldDB" id="A0A8J8NGT0"/>
<evidence type="ECO:0000313" key="2">
    <source>
        <dbReference type="EMBL" id="TNV74783.1"/>
    </source>
</evidence>